<reference evidence="1" key="1">
    <citation type="submission" date="2023-05" db="EMBL/GenBank/DDBJ databases">
        <title>Nepenthes gracilis genome sequencing.</title>
        <authorList>
            <person name="Fukushima K."/>
        </authorList>
    </citation>
    <scope>NUCLEOTIDE SEQUENCE</scope>
    <source>
        <strain evidence="1">SING2019-196</strain>
    </source>
</reference>
<dbReference type="AlphaFoldDB" id="A0AAD3S6S6"/>
<dbReference type="Proteomes" id="UP001279734">
    <property type="component" value="Unassembled WGS sequence"/>
</dbReference>
<accession>A0AAD3S6S6</accession>
<comment type="caution">
    <text evidence="1">The sequence shown here is derived from an EMBL/GenBank/DDBJ whole genome shotgun (WGS) entry which is preliminary data.</text>
</comment>
<proteinExistence type="predicted"/>
<organism evidence="1 2">
    <name type="scientific">Nepenthes gracilis</name>
    <name type="common">Slender pitcher plant</name>
    <dbReference type="NCBI Taxonomy" id="150966"/>
    <lineage>
        <taxon>Eukaryota</taxon>
        <taxon>Viridiplantae</taxon>
        <taxon>Streptophyta</taxon>
        <taxon>Embryophyta</taxon>
        <taxon>Tracheophyta</taxon>
        <taxon>Spermatophyta</taxon>
        <taxon>Magnoliopsida</taxon>
        <taxon>eudicotyledons</taxon>
        <taxon>Gunneridae</taxon>
        <taxon>Pentapetalae</taxon>
        <taxon>Caryophyllales</taxon>
        <taxon>Nepenthaceae</taxon>
        <taxon>Nepenthes</taxon>
    </lineage>
</organism>
<evidence type="ECO:0000313" key="1">
    <source>
        <dbReference type="EMBL" id="GMH05568.1"/>
    </source>
</evidence>
<evidence type="ECO:0000313" key="2">
    <source>
        <dbReference type="Proteomes" id="UP001279734"/>
    </source>
</evidence>
<protein>
    <submittedName>
        <fullName evidence="1">Uncharacterized protein</fullName>
    </submittedName>
</protein>
<keyword evidence="2" id="KW-1185">Reference proteome</keyword>
<name>A0AAD3S6S6_NEPGR</name>
<gene>
    <name evidence="1" type="ORF">Nepgr_007408</name>
</gene>
<sequence>MVDDTSLLTNVELAMDLGVWLLLGSTYHAVDSVDAWGGGGASFVRRRHPETIADAASLCGDNGALDAGH</sequence>
<dbReference type="EMBL" id="BSYO01000006">
    <property type="protein sequence ID" value="GMH05568.1"/>
    <property type="molecule type" value="Genomic_DNA"/>
</dbReference>